<reference evidence="3" key="1">
    <citation type="submission" date="2021-07" db="EMBL/GenBank/DDBJ databases">
        <title>Pseudohoeflea marina sp. nov. a polyhydroxyalcanoate-producing bacterium.</title>
        <authorList>
            <person name="Zheng W."/>
            <person name="Yu S."/>
            <person name="Huang Y."/>
        </authorList>
    </citation>
    <scope>NUCLEOTIDE SEQUENCE</scope>
    <source>
        <strain evidence="3">DP4N28-3</strain>
    </source>
</reference>
<evidence type="ECO:0000259" key="2">
    <source>
        <dbReference type="Pfam" id="PF08541"/>
    </source>
</evidence>
<dbReference type="EMBL" id="JAHWQX010000001">
    <property type="protein sequence ID" value="MBW3095809.1"/>
    <property type="molecule type" value="Genomic_DNA"/>
</dbReference>
<dbReference type="RefSeq" id="WP_219157429.1">
    <property type="nucleotide sequence ID" value="NZ_JAHWQX010000001.1"/>
</dbReference>
<evidence type="ECO:0000259" key="1">
    <source>
        <dbReference type="Pfam" id="PF01796"/>
    </source>
</evidence>
<dbReference type="Pfam" id="PF01796">
    <property type="entry name" value="OB_ChsH2_C"/>
    <property type="match status" value="1"/>
</dbReference>
<dbReference type="Proteomes" id="UP001430804">
    <property type="component" value="Unassembled WGS sequence"/>
</dbReference>
<name>A0ABS6WIN2_9HYPH</name>
<protein>
    <submittedName>
        <fullName evidence="3">OB-fold domain-containing protein</fullName>
    </submittedName>
</protein>
<accession>A0ABS6WIN2</accession>
<feature type="domain" description="ChsH2 C-terminal OB-fold" evidence="1">
    <location>
        <begin position="401"/>
        <end position="455"/>
    </location>
</feature>
<feature type="domain" description="Beta-ketoacyl-[acyl-carrier-protein] synthase III C-terminal" evidence="2">
    <location>
        <begin position="210"/>
        <end position="289"/>
    </location>
</feature>
<dbReference type="Pfam" id="PF08541">
    <property type="entry name" value="ACP_syn_III_C"/>
    <property type="match status" value="1"/>
</dbReference>
<sequence length="483" mass="51930">MIGITGFGAYVPRLRLTRQQIADGQPGGARGKTIAGERAICNWDEDAITLAVEAARDCLQERNCLTGITLASTTAPFADRQNAGIVAAALDLDEDLQSMDVGGAQRAGTTALITALRSGCEGGERLVVASEHRVTRAGAPHEVRFGDGAAALSIGATDVIAELRAAETRTVDFVDHFRAADAAQDYYWEERWIRDEGVMKIVPPVVEAALAQADMAAGDIDHVILPSPVPGVGARLAAQLEFQEAALAETFDKTIGDTGAAHPLLRLAAVLSRARAGEKILLAAFGQGTDVLILETTAAIGTRQPRLGVTGALAQRRPISDYAKYLSFAGLIDRELGMRAEGDNKTALTQLYRRRDLILGLVGGECEKCGTRQLPRSRYCVNPKCNALDTQKPFAFADVPARVLTWSADHLSFTPDPPSYYGLIAFEGGGRMFANFAEVDAGAVDVGSVMRMAFRVKEHDRKRNFRRYFWKAVPDGGSQGKEQ</sequence>
<dbReference type="CDD" id="cd00827">
    <property type="entry name" value="init_cond_enzymes"/>
    <property type="match status" value="1"/>
</dbReference>
<evidence type="ECO:0000313" key="4">
    <source>
        <dbReference type="Proteomes" id="UP001430804"/>
    </source>
</evidence>
<dbReference type="InterPro" id="IPR002878">
    <property type="entry name" value="ChsH2_C"/>
</dbReference>
<gene>
    <name evidence="3" type="ORF">KY465_00795</name>
</gene>
<comment type="caution">
    <text evidence="3">The sequence shown here is derived from an EMBL/GenBank/DDBJ whole genome shotgun (WGS) entry which is preliminary data.</text>
</comment>
<dbReference type="InterPro" id="IPR013747">
    <property type="entry name" value="ACP_syn_III_C"/>
</dbReference>
<organism evidence="3 4">
    <name type="scientific">Pseudohoeflea coraliihabitans</name>
    <dbReference type="NCBI Taxonomy" id="2860393"/>
    <lineage>
        <taxon>Bacteria</taxon>
        <taxon>Pseudomonadati</taxon>
        <taxon>Pseudomonadota</taxon>
        <taxon>Alphaproteobacteria</taxon>
        <taxon>Hyphomicrobiales</taxon>
        <taxon>Rhizobiaceae</taxon>
        <taxon>Pseudohoeflea</taxon>
    </lineage>
</organism>
<keyword evidence="4" id="KW-1185">Reference proteome</keyword>
<proteinExistence type="predicted"/>
<evidence type="ECO:0000313" key="3">
    <source>
        <dbReference type="EMBL" id="MBW3095809.1"/>
    </source>
</evidence>